<organism evidence="2 3">
    <name type="scientific">Halobacteriovorax marinus</name>
    <dbReference type="NCBI Taxonomy" id="97084"/>
    <lineage>
        <taxon>Bacteria</taxon>
        <taxon>Pseudomonadati</taxon>
        <taxon>Bdellovibrionota</taxon>
        <taxon>Bacteriovoracia</taxon>
        <taxon>Bacteriovoracales</taxon>
        <taxon>Halobacteriovoraceae</taxon>
        <taxon>Halobacteriovorax</taxon>
    </lineage>
</organism>
<feature type="domain" description="AB hydrolase-1" evidence="1">
    <location>
        <begin position="27"/>
        <end position="261"/>
    </location>
</feature>
<dbReference type="SUPFAM" id="SSF53474">
    <property type="entry name" value="alpha/beta-Hydrolases"/>
    <property type="match status" value="1"/>
</dbReference>
<dbReference type="Gene3D" id="3.40.50.1820">
    <property type="entry name" value="alpha/beta hydrolase"/>
    <property type="match status" value="1"/>
</dbReference>
<evidence type="ECO:0000259" key="1">
    <source>
        <dbReference type="Pfam" id="PF00561"/>
    </source>
</evidence>
<sequence>MYCIDSIYREGEYIHFINIPSDNVNAPILFMSHGFPDNAYGWDKQMEEFEGQYHIIAPFMHGTLNNNRVENTRIKAKPLQRDVLAVIEAAQYSPETEIILIGHDLGCFLNNVIYNKLKKRVIGIVNLNGLPLAQYFERKLNITQWVKSYYVFLVQSFLGRYVVKKMMPNVLLNFIYNQSQLDPSDDIRNNDSRVFRGIYIYQVLFFRIFSYFFKKIVKIKAPTVFIWGNRDKFLNIPNRDEVEKFHTDAVVRVIEGGHWVLRSNSSHVNRILDTTLIRWQKNGPSTTSKATLIGVKYE</sequence>
<name>A0A1Y5FFK4_9BACT</name>
<protein>
    <recommendedName>
        <fullName evidence="1">AB hydrolase-1 domain-containing protein</fullName>
    </recommendedName>
</protein>
<dbReference type="EMBL" id="MAAO01000002">
    <property type="protein sequence ID" value="OUR99536.1"/>
    <property type="molecule type" value="Genomic_DNA"/>
</dbReference>
<evidence type="ECO:0000313" key="3">
    <source>
        <dbReference type="Proteomes" id="UP000196531"/>
    </source>
</evidence>
<evidence type="ECO:0000313" key="2">
    <source>
        <dbReference type="EMBL" id="OUR99536.1"/>
    </source>
</evidence>
<comment type="caution">
    <text evidence="2">The sequence shown here is derived from an EMBL/GenBank/DDBJ whole genome shotgun (WGS) entry which is preliminary data.</text>
</comment>
<dbReference type="AlphaFoldDB" id="A0A1Y5FFK4"/>
<dbReference type="Pfam" id="PF00561">
    <property type="entry name" value="Abhydrolase_1"/>
    <property type="match status" value="1"/>
</dbReference>
<dbReference type="PANTHER" id="PTHR43329">
    <property type="entry name" value="EPOXIDE HYDROLASE"/>
    <property type="match status" value="1"/>
</dbReference>
<proteinExistence type="predicted"/>
<dbReference type="InterPro" id="IPR000073">
    <property type="entry name" value="AB_hydrolase_1"/>
</dbReference>
<reference evidence="3" key="1">
    <citation type="journal article" date="2017" name="Proc. Natl. Acad. Sci. U.S.A.">
        <title>Simulation of Deepwater Horizon oil plume reveals substrate specialization within a complex community of hydrocarbon-degraders.</title>
        <authorList>
            <person name="Hu P."/>
            <person name="Dubinsky E.A."/>
            <person name="Probst A.J."/>
            <person name="Wang J."/>
            <person name="Sieber C.M.K."/>
            <person name="Tom L.M."/>
            <person name="Gardinali P."/>
            <person name="Banfield J.F."/>
            <person name="Atlas R.M."/>
            <person name="Andersen G.L."/>
        </authorList>
    </citation>
    <scope>NUCLEOTIDE SEQUENCE [LARGE SCALE GENOMIC DNA]</scope>
</reference>
<dbReference type="Proteomes" id="UP000196531">
    <property type="component" value="Unassembled WGS sequence"/>
</dbReference>
<accession>A0A1Y5FFK4</accession>
<dbReference type="InterPro" id="IPR029058">
    <property type="entry name" value="AB_hydrolase_fold"/>
</dbReference>
<gene>
    <name evidence="2" type="ORF">A9Q84_00520</name>
</gene>